<evidence type="ECO:0000256" key="6">
    <source>
        <dbReference type="SAM" id="MobiDB-lite"/>
    </source>
</evidence>
<feature type="region of interest" description="Disordered" evidence="6">
    <location>
        <begin position="218"/>
        <end position="256"/>
    </location>
</feature>
<dbReference type="Gene3D" id="3.40.1810.10">
    <property type="entry name" value="Transcription factor, MADS-box"/>
    <property type="match status" value="1"/>
</dbReference>
<dbReference type="GO" id="GO:0003677">
    <property type="term" value="F:DNA binding"/>
    <property type="evidence" value="ECO:0007669"/>
    <property type="project" value="UniProtKB-KW"/>
</dbReference>
<evidence type="ECO:0000256" key="4">
    <source>
        <dbReference type="ARBA" id="ARBA00023163"/>
    </source>
</evidence>
<evidence type="ECO:0000256" key="3">
    <source>
        <dbReference type="ARBA" id="ARBA00023125"/>
    </source>
</evidence>
<evidence type="ECO:0000256" key="2">
    <source>
        <dbReference type="ARBA" id="ARBA00023015"/>
    </source>
</evidence>
<keyword evidence="3" id="KW-0238">DNA-binding</keyword>
<dbReference type="PANTHER" id="PTHR11945">
    <property type="entry name" value="MADS BOX PROTEIN"/>
    <property type="match status" value="1"/>
</dbReference>
<comment type="caution">
    <text evidence="8">The sequence shown here is derived from an EMBL/GenBank/DDBJ whole genome shotgun (WGS) entry which is preliminary data.</text>
</comment>
<proteinExistence type="predicted"/>
<dbReference type="GO" id="GO:0046983">
    <property type="term" value="F:protein dimerization activity"/>
    <property type="evidence" value="ECO:0007669"/>
    <property type="project" value="InterPro"/>
</dbReference>
<dbReference type="PANTHER" id="PTHR11945:SF629">
    <property type="entry name" value="OS02G0164450 PROTEIN"/>
    <property type="match status" value="1"/>
</dbReference>
<organism evidence="8 9">
    <name type="scientific">Nelumbo nucifera</name>
    <name type="common">Sacred lotus</name>
    <dbReference type="NCBI Taxonomy" id="4432"/>
    <lineage>
        <taxon>Eukaryota</taxon>
        <taxon>Viridiplantae</taxon>
        <taxon>Streptophyta</taxon>
        <taxon>Embryophyta</taxon>
        <taxon>Tracheophyta</taxon>
        <taxon>Spermatophyta</taxon>
        <taxon>Magnoliopsida</taxon>
        <taxon>Proteales</taxon>
        <taxon>Nelumbonaceae</taxon>
        <taxon>Nelumbo</taxon>
    </lineage>
</organism>
<gene>
    <name evidence="8" type="ORF">HUJ06_030535</name>
</gene>
<dbReference type="PRINTS" id="PR00404">
    <property type="entry name" value="MADSDOMAIN"/>
</dbReference>
<dbReference type="SMART" id="SM00432">
    <property type="entry name" value="MADS"/>
    <property type="match status" value="1"/>
</dbReference>
<evidence type="ECO:0000256" key="5">
    <source>
        <dbReference type="ARBA" id="ARBA00023242"/>
    </source>
</evidence>
<keyword evidence="9" id="KW-1185">Reference proteome</keyword>
<dbReference type="PROSITE" id="PS50066">
    <property type="entry name" value="MADS_BOX_2"/>
    <property type="match status" value="1"/>
</dbReference>
<name>A0A822Y9J1_NELNU</name>
<dbReference type="Proteomes" id="UP000607653">
    <property type="component" value="Unassembled WGS sequence"/>
</dbReference>
<sequence length="266" mass="30221">MGRRKIEIQKIQSKEKHNVCFSKRRTGLFKKAEKLGHLTGAKTAIVILSPAGKIFKFGDPLVDSIIDRYLLLHHQNRQRPEPTCLAVEDDTADVDLDGFEDQIREVEPALIKGKENGMRRMSEQQQQQKESVVPSSSLILDENLVGIPPSLSSYSYVQDLGVGDFENPDEVKQPGLDLVVDDLTSGIEHEQTWLEELSWDPNMFFDIDELLDTLSDLLPPEESTDQNQQQQNAEWFEQSHFETSPEFRSESGEAQTDVDELLASFF</sequence>
<dbReference type="InterPro" id="IPR036879">
    <property type="entry name" value="TF_MADSbox_sf"/>
</dbReference>
<dbReference type="SUPFAM" id="SSF55455">
    <property type="entry name" value="SRF-like"/>
    <property type="match status" value="1"/>
</dbReference>
<accession>A0A822Y9J1</accession>
<keyword evidence="5" id="KW-0539">Nucleus</keyword>
<evidence type="ECO:0000313" key="8">
    <source>
        <dbReference type="EMBL" id="DAD29067.1"/>
    </source>
</evidence>
<reference evidence="8 9" key="1">
    <citation type="journal article" date="2020" name="Mol. Biol. Evol.">
        <title>Distinct Expression and Methylation Patterns for Genes with Different Fates following a Single Whole-Genome Duplication in Flowering Plants.</title>
        <authorList>
            <person name="Shi T."/>
            <person name="Rahmani R.S."/>
            <person name="Gugger P.F."/>
            <person name="Wang M."/>
            <person name="Li H."/>
            <person name="Zhang Y."/>
            <person name="Li Z."/>
            <person name="Wang Q."/>
            <person name="Van de Peer Y."/>
            <person name="Marchal K."/>
            <person name="Chen J."/>
        </authorList>
    </citation>
    <scope>NUCLEOTIDE SEQUENCE [LARGE SCALE GENOMIC DNA]</scope>
    <source>
        <tissue evidence="8">Leaf</tissue>
    </source>
</reference>
<dbReference type="EMBL" id="DUZY01000002">
    <property type="protein sequence ID" value="DAD29067.1"/>
    <property type="molecule type" value="Genomic_DNA"/>
</dbReference>
<evidence type="ECO:0000313" key="9">
    <source>
        <dbReference type="Proteomes" id="UP000607653"/>
    </source>
</evidence>
<keyword evidence="2" id="KW-0805">Transcription regulation</keyword>
<comment type="subcellular location">
    <subcellularLocation>
        <location evidence="1">Nucleus</location>
    </subcellularLocation>
</comment>
<feature type="compositionally biased region" description="Basic and acidic residues" evidence="6">
    <location>
        <begin position="237"/>
        <end position="251"/>
    </location>
</feature>
<evidence type="ECO:0000259" key="7">
    <source>
        <dbReference type="PROSITE" id="PS50066"/>
    </source>
</evidence>
<dbReference type="GO" id="GO:0005634">
    <property type="term" value="C:nucleus"/>
    <property type="evidence" value="ECO:0007669"/>
    <property type="project" value="UniProtKB-SubCell"/>
</dbReference>
<feature type="domain" description="MADS-box" evidence="7">
    <location>
        <begin position="1"/>
        <end position="61"/>
    </location>
</feature>
<keyword evidence="4" id="KW-0804">Transcription</keyword>
<evidence type="ECO:0000256" key="1">
    <source>
        <dbReference type="ARBA" id="ARBA00004123"/>
    </source>
</evidence>
<protein>
    <recommendedName>
        <fullName evidence="7">MADS-box domain-containing protein</fullName>
    </recommendedName>
</protein>
<dbReference type="Pfam" id="PF00319">
    <property type="entry name" value="SRF-TF"/>
    <property type="match status" value="1"/>
</dbReference>
<dbReference type="InterPro" id="IPR002100">
    <property type="entry name" value="TF_MADSbox"/>
</dbReference>
<dbReference type="AlphaFoldDB" id="A0A822Y9J1"/>